<keyword evidence="1" id="KW-1133">Transmembrane helix</keyword>
<dbReference type="GO" id="GO:0005886">
    <property type="term" value="C:plasma membrane"/>
    <property type="evidence" value="ECO:0007669"/>
    <property type="project" value="UniProtKB-SubCell"/>
</dbReference>
<dbReference type="AlphaFoldDB" id="A0A2N0UUV1"/>
<accession>A0A2N0UUV1</accession>
<dbReference type="PANTHER" id="PTHR34300:SF2">
    <property type="entry name" value="QUEUOSINE PRECURSOR TRANSPORTER-RELATED"/>
    <property type="match status" value="1"/>
</dbReference>
<sequence length="237" mass="26778">MINELLLIFSVVFIYGMAVLGYALFGKAGLYCISAVATILANIEALILVNAFSMEQTLGNVLFAVTFLITDILSECEGKKAANKAVLTGILSSVFFLVLSQSWMLYNPSPNDTIMPSIKAVFSNTPRMIFASLIVYAISQLFDVWLYHKWWKFTEKKFGDKRRFLWLRNNGSTLISQILNTALFTAFAFWGTYDFGTLVSIFLSSYVIYIFTSLLDTPAVYLARLIHDKKEQKKISE</sequence>
<comment type="caution">
    <text evidence="2">The sequence shown here is derived from an EMBL/GenBank/DDBJ whole genome shotgun (WGS) entry which is preliminary data.</text>
</comment>
<feature type="transmembrane region" description="Helical" evidence="1">
    <location>
        <begin position="171"/>
        <end position="193"/>
    </location>
</feature>
<feature type="transmembrane region" description="Helical" evidence="1">
    <location>
        <begin position="86"/>
        <end position="106"/>
    </location>
</feature>
<comment type="subcellular location">
    <subcellularLocation>
        <location evidence="1">Cell membrane</location>
        <topology evidence="1">Multi-pass membrane protein</topology>
    </subcellularLocation>
</comment>
<evidence type="ECO:0000313" key="2">
    <source>
        <dbReference type="EMBL" id="PKD29341.1"/>
    </source>
</evidence>
<feature type="transmembrane region" description="Helical" evidence="1">
    <location>
        <begin position="126"/>
        <end position="147"/>
    </location>
</feature>
<keyword evidence="1" id="KW-0812">Transmembrane</keyword>
<dbReference type="HAMAP" id="MF_02088">
    <property type="entry name" value="Q_prec_transport"/>
    <property type="match status" value="1"/>
</dbReference>
<dbReference type="Proteomes" id="UP000233425">
    <property type="component" value="Unassembled WGS sequence"/>
</dbReference>
<name>A0A2N0UUV1_9FIRM</name>
<dbReference type="Pfam" id="PF02592">
    <property type="entry name" value="Vut_1"/>
    <property type="match status" value="1"/>
</dbReference>
<comment type="similarity">
    <text evidence="1">Belongs to the vitamin uptake transporter (VUT/ECF) (TC 2.A.88) family. Q precursor transporter subfamily.</text>
</comment>
<reference evidence="2" key="1">
    <citation type="journal article" date="2018" name="Environ. Microbiol.">
        <title>Sporulation capability and amylosome conservation among diverse human colonic and rumen isolates of the keystone starch-degrader Ruminococcus bromii.</title>
        <authorList>
            <person name="Mukhopadhya I."/>
            <person name="Morais S."/>
            <person name="Laverde-Gomez J."/>
            <person name="Sheridan P.O."/>
            <person name="Walker A.W."/>
            <person name="Kelly W."/>
            <person name="Klieve A.V."/>
            <person name="Ouwerkerk D."/>
            <person name="Duncan S.H."/>
            <person name="Louis P."/>
            <person name="Koropatkin N."/>
            <person name="Cockburn D."/>
            <person name="Kibler R."/>
            <person name="Cooper P.J."/>
            <person name="Sandoval C."/>
            <person name="Crost E."/>
            <person name="Juge N."/>
            <person name="Bayer E.A."/>
            <person name="Flint H.J."/>
        </authorList>
    </citation>
    <scope>NUCLEOTIDE SEQUENCE [LARGE SCALE GENOMIC DNA]</scope>
    <source>
        <strain evidence="2">ATCC 27255</strain>
    </source>
</reference>
<dbReference type="RefSeq" id="WP_015524165.1">
    <property type="nucleotide sequence ID" value="NZ_CABMMZ010000056.1"/>
</dbReference>
<dbReference type="PANTHER" id="PTHR34300">
    <property type="entry name" value="QUEUOSINE PRECURSOR TRANSPORTER-RELATED"/>
    <property type="match status" value="1"/>
</dbReference>
<feature type="transmembrane region" description="Helical" evidence="1">
    <location>
        <begin position="30"/>
        <end position="52"/>
    </location>
</feature>
<proteinExistence type="inferred from homology"/>
<keyword evidence="3" id="KW-1185">Reference proteome</keyword>
<protein>
    <recommendedName>
        <fullName evidence="1">Probable queuosine precursor transporter</fullName>
        <shortName evidence="1">Q precursor transporter</shortName>
    </recommendedName>
</protein>
<dbReference type="EMBL" id="NNSR01000056">
    <property type="protein sequence ID" value="PKD29341.1"/>
    <property type="molecule type" value="Genomic_DNA"/>
</dbReference>
<evidence type="ECO:0000313" key="3">
    <source>
        <dbReference type="Proteomes" id="UP000233425"/>
    </source>
</evidence>
<dbReference type="NCBIfam" id="TIGR00697">
    <property type="entry name" value="queuosine precursor transporter"/>
    <property type="match status" value="1"/>
</dbReference>
<dbReference type="GO" id="GO:0022857">
    <property type="term" value="F:transmembrane transporter activity"/>
    <property type="evidence" value="ECO:0007669"/>
    <property type="project" value="UniProtKB-UniRule"/>
</dbReference>
<feature type="transmembrane region" description="Helical" evidence="1">
    <location>
        <begin position="199"/>
        <end position="223"/>
    </location>
</feature>
<dbReference type="InterPro" id="IPR003744">
    <property type="entry name" value="YhhQ"/>
</dbReference>
<organism evidence="2 3">
    <name type="scientific">Ruminococcus bromii</name>
    <dbReference type="NCBI Taxonomy" id="40518"/>
    <lineage>
        <taxon>Bacteria</taxon>
        <taxon>Bacillati</taxon>
        <taxon>Bacillota</taxon>
        <taxon>Clostridia</taxon>
        <taxon>Eubacteriales</taxon>
        <taxon>Oscillospiraceae</taxon>
        <taxon>Ruminococcus</taxon>
    </lineage>
</organism>
<gene>
    <name evidence="2" type="ORF">RBATCC27255_01168</name>
</gene>
<keyword evidence="1" id="KW-1003">Cell membrane</keyword>
<keyword evidence="1" id="KW-0472">Membrane</keyword>
<comment type="function">
    <text evidence="1">Involved in the import of queuosine (Q) precursors, required for Q precursor salvage.</text>
</comment>
<evidence type="ECO:0000256" key="1">
    <source>
        <dbReference type="HAMAP-Rule" id="MF_02088"/>
    </source>
</evidence>
<keyword evidence="1" id="KW-0813">Transport</keyword>
<feature type="transmembrane region" description="Helical" evidence="1">
    <location>
        <begin position="6"/>
        <end position="25"/>
    </location>
</feature>